<dbReference type="Proteomes" id="UP000002624">
    <property type="component" value="Unassembled WGS sequence"/>
</dbReference>
<proteinExistence type="predicted"/>
<organism evidence="1 2">
    <name type="scientific">Ajellomyces capsulatus (strain H143)</name>
    <name type="common">Darling's disease fungus</name>
    <name type="synonym">Histoplasma capsulatum</name>
    <dbReference type="NCBI Taxonomy" id="544712"/>
    <lineage>
        <taxon>Eukaryota</taxon>
        <taxon>Fungi</taxon>
        <taxon>Dikarya</taxon>
        <taxon>Ascomycota</taxon>
        <taxon>Pezizomycotina</taxon>
        <taxon>Eurotiomycetes</taxon>
        <taxon>Eurotiomycetidae</taxon>
        <taxon>Onygenales</taxon>
        <taxon>Ajellomycetaceae</taxon>
        <taxon>Histoplasma</taxon>
    </lineage>
</organism>
<evidence type="ECO:0000313" key="1">
    <source>
        <dbReference type="EMBL" id="EER45410.1"/>
    </source>
</evidence>
<dbReference type="EMBL" id="GG692419">
    <property type="protein sequence ID" value="EER45410.1"/>
    <property type="molecule type" value="Genomic_DNA"/>
</dbReference>
<accession>C6H2Q7</accession>
<dbReference type="VEuPathDB" id="FungiDB:HCDG_00989"/>
<sequence length="103" mass="11473">MEFSNPTCTYPCNARVKSLIWLLTTVMTRPRVQDPPQLGCTPLHEHEAGVNKEKSVVGSAIHVMPDGRKICCLRPNNTSSFTQALIECKRIPDEAQRKAVTIP</sequence>
<protein>
    <submittedName>
        <fullName evidence="1">Uncharacterized protein</fullName>
    </submittedName>
</protein>
<dbReference type="AlphaFoldDB" id="C6H2Q7"/>
<name>C6H2Q7_AJECH</name>
<evidence type="ECO:0000313" key="2">
    <source>
        <dbReference type="Proteomes" id="UP000002624"/>
    </source>
</evidence>
<gene>
    <name evidence="1" type="ORF">HCDG_00989</name>
</gene>
<reference evidence="2" key="1">
    <citation type="submission" date="2009-05" db="EMBL/GenBank/DDBJ databases">
        <title>The genome sequence of Ajellomyces capsulatus strain H143.</title>
        <authorList>
            <person name="Champion M."/>
            <person name="Cuomo C.A."/>
            <person name="Ma L.-J."/>
            <person name="Henn M.R."/>
            <person name="Sil A."/>
            <person name="Goldman B."/>
            <person name="Young S.K."/>
            <person name="Kodira C.D."/>
            <person name="Zeng Q."/>
            <person name="Koehrsen M."/>
            <person name="Alvarado L."/>
            <person name="Berlin A.M."/>
            <person name="Borenstein D."/>
            <person name="Chen Z."/>
            <person name="Engels R."/>
            <person name="Freedman E."/>
            <person name="Gellesch M."/>
            <person name="Goldberg J."/>
            <person name="Griggs A."/>
            <person name="Gujja S."/>
            <person name="Heiman D.I."/>
            <person name="Hepburn T.A."/>
            <person name="Howarth C."/>
            <person name="Jen D."/>
            <person name="Larson L."/>
            <person name="Lewis B."/>
            <person name="Mehta T."/>
            <person name="Park D."/>
            <person name="Pearson M."/>
            <person name="Roberts A."/>
            <person name="Saif S."/>
            <person name="Shea T.D."/>
            <person name="Shenoy N."/>
            <person name="Sisk P."/>
            <person name="Stolte C."/>
            <person name="Sykes S."/>
            <person name="Walk T."/>
            <person name="White J."/>
            <person name="Yandava C."/>
            <person name="Klein B."/>
            <person name="McEwen J.G."/>
            <person name="Puccia R."/>
            <person name="Goldman G.H."/>
            <person name="Felipe M.S."/>
            <person name="Nino-Vega G."/>
            <person name="San-Blas G."/>
            <person name="Taylor J.W."/>
            <person name="Mendoza L."/>
            <person name="Galagan J.E."/>
            <person name="Nusbaum C."/>
            <person name="Birren B.W."/>
        </authorList>
    </citation>
    <scope>NUCLEOTIDE SEQUENCE [LARGE SCALE GENOMIC DNA]</scope>
    <source>
        <strain evidence="2">H143</strain>
    </source>
</reference>
<dbReference type="HOGENOM" id="CLU_2262934_0_0_1"/>